<dbReference type="Proteomes" id="UP001497516">
    <property type="component" value="Chromosome 1"/>
</dbReference>
<dbReference type="SUPFAM" id="SSF51445">
    <property type="entry name" value="(Trans)glycosidases"/>
    <property type="match status" value="1"/>
</dbReference>
<dbReference type="GO" id="GO:0008422">
    <property type="term" value="F:beta-glucosidase activity"/>
    <property type="evidence" value="ECO:0007669"/>
    <property type="project" value="TreeGrafter"/>
</dbReference>
<dbReference type="Pfam" id="PF00232">
    <property type="entry name" value="Glyco_hydro_1"/>
    <property type="match status" value="1"/>
</dbReference>
<evidence type="ECO:0000256" key="3">
    <source>
        <dbReference type="ARBA" id="ARBA00023295"/>
    </source>
</evidence>
<evidence type="ECO:0000256" key="5">
    <source>
        <dbReference type="SAM" id="Phobius"/>
    </source>
</evidence>
<comment type="similarity">
    <text evidence="1 4">Belongs to the glycosyl hydrolase 1 family.</text>
</comment>
<keyword evidence="2" id="KW-0378">Hydrolase</keyword>
<dbReference type="InterPro" id="IPR033132">
    <property type="entry name" value="GH_1_N_CS"/>
</dbReference>
<keyword evidence="5" id="KW-0472">Membrane</keyword>
<dbReference type="Gene3D" id="3.20.20.80">
    <property type="entry name" value="Glycosidases"/>
    <property type="match status" value="1"/>
</dbReference>
<protein>
    <recommendedName>
        <fullName evidence="8">Beta-glucosidase</fullName>
    </recommendedName>
</protein>
<keyword evidence="5" id="KW-0812">Transmembrane</keyword>
<dbReference type="PANTHER" id="PTHR10353">
    <property type="entry name" value="GLYCOSYL HYDROLASE"/>
    <property type="match status" value="1"/>
</dbReference>
<gene>
    <name evidence="6" type="ORF">LTRI10_LOCUS600</name>
</gene>
<dbReference type="AlphaFoldDB" id="A0AAV2C839"/>
<organism evidence="6 7">
    <name type="scientific">Linum trigynum</name>
    <dbReference type="NCBI Taxonomy" id="586398"/>
    <lineage>
        <taxon>Eukaryota</taxon>
        <taxon>Viridiplantae</taxon>
        <taxon>Streptophyta</taxon>
        <taxon>Embryophyta</taxon>
        <taxon>Tracheophyta</taxon>
        <taxon>Spermatophyta</taxon>
        <taxon>Magnoliopsida</taxon>
        <taxon>eudicotyledons</taxon>
        <taxon>Gunneridae</taxon>
        <taxon>Pentapetalae</taxon>
        <taxon>rosids</taxon>
        <taxon>fabids</taxon>
        <taxon>Malpighiales</taxon>
        <taxon>Linaceae</taxon>
        <taxon>Linum</taxon>
    </lineage>
</organism>
<dbReference type="GO" id="GO:0005975">
    <property type="term" value="P:carbohydrate metabolic process"/>
    <property type="evidence" value="ECO:0007669"/>
    <property type="project" value="InterPro"/>
</dbReference>
<reference evidence="6 7" key="1">
    <citation type="submission" date="2024-04" db="EMBL/GenBank/DDBJ databases">
        <authorList>
            <person name="Fracassetti M."/>
        </authorList>
    </citation>
    <scope>NUCLEOTIDE SEQUENCE [LARGE SCALE GENOMIC DNA]</scope>
</reference>
<dbReference type="EMBL" id="OZ034813">
    <property type="protein sequence ID" value="CAL1352644.1"/>
    <property type="molecule type" value="Genomic_DNA"/>
</dbReference>
<sequence>MGVLVAADTTYLVVVIMVLFLVTEILGMAGKSSPTGRPDQNVSRAQFPPDFLFGATSSSYQYEGGTWDDGRRPSIWDAFTHAYPERILDRSSGDVATDSYHLYKDDISLVENLGMNAYRFSVSWSRILPYGKLSGGINQKGIHYYNSVINETLSQGLTPFMTLLHLDYPQALQDEYGGVLSHRFVDDFRDFADLCFKEFGDRIKHWVAINEPHTLSRGGFAVGDLAPGRCSGNARNWTCDVGNSGTEPYIAGHNQLLAHAAVIQLYRQKYQATQKGIIGISLNIDWAEPYTSSKRDRKAAQRAIDFDFGWFMDPITKGDYPESMKQNLGNRLPRFTKEESELLKGSFDFLGVNYYTGRYAMDQPNSNVDPRQSSYLTDALINTSYRNSKGEPLGPETAAPWVRIYPAGLTKVLLYIKNKYGNPLVYITENGVPDPGNYTHSPLKATPNDNMRVSFYQAHLSSVLKAMRKGANVKGYLVWALLDNFEWLTGYTIKFGLYYVDIRKPSVRIPKLSALWFRNFLKGNDHRRIRMIEVDAN</sequence>
<evidence type="ECO:0000313" key="6">
    <source>
        <dbReference type="EMBL" id="CAL1352644.1"/>
    </source>
</evidence>
<dbReference type="FunFam" id="3.20.20.80:FF:000020">
    <property type="entry name" value="Beta-glucosidase 12"/>
    <property type="match status" value="1"/>
</dbReference>
<evidence type="ECO:0000256" key="2">
    <source>
        <dbReference type="ARBA" id="ARBA00022801"/>
    </source>
</evidence>
<evidence type="ECO:0000313" key="7">
    <source>
        <dbReference type="Proteomes" id="UP001497516"/>
    </source>
</evidence>
<feature type="transmembrane region" description="Helical" evidence="5">
    <location>
        <begin position="12"/>
        <end position="30"/>
    </location>
</feature>
<dbReference type="PRINTS" id="PR00131">
    <property type="entry name" value="GLHYDRLASE1"/>
</dbReference>
<dbReference type="InterPro" id="IPR001360">
    <property type="entry name" value="Glyco_hydro_1"/>
</dbReference>
<keyword evidence="5" id="KW-1133">Transmembrane helix</keyword>
<proteinExistence type="inferred from homology"/>
<dbReference type="InterPro" id="IPR017853">
    <property type="entry name" value="GH"/>
</dbReference>
<evidence type="ECO:0000256" key="4">
    <source>
        <dbReference type="RuleBase" id="RU003690"/>
    </source>
</evidence>
<evidence type="ECO:0000256" key="1">
    <source>
        <dbReference type="ARBA" id="ARBA00010838"/>
    </source>
</evidence>
<keyword evidence="3" id="KW-0326">Glycosidase</keyword>
<name>A0AAV2C839_9ROSI</name>
<accession>A0AAV2C839</accession>
<dbReference type="PROSITE" id="PS00653">
    <property type="entry name" value="GLYCOSYL_HYDROL_F1_2"/>
    <property type="match status" value="1"/>
</dbReference>
<evidence type="ECO:0008006" key="8">
    <source>
        <dbReference type="Google" id="ProtNLM"/>
    </source>
</evidence>
<dbReference type="PANTHER" id="PTHR10353:SF137">
    <property type="entry name" value="MYROSINASE 3-RELATED"/>
    <property type="match status" value="1"/>
</dbReference>
<keyword evidence="7" id="KW-1185">Reference proteome</keyword>